<protein>
    <submittedName>
        <fullName evidence="1">Uncharacterized protein</fullName>
    </submittedName>
</protein>
<dbReference type="AlphaFoldDB" id="A0AAV4I1L8"/>
<reference evidence="1 2" key="1">
    <citation type="journal article" date="2021" name="Elife">
        <title>Chloroplast acquisition without the gene transfer in kleptoplastic sea slugs, Plakobranchus ocellatus.</title>
        <authorList>
            <person name="Maeda T."/>
            <person name="Takahashi S."/>
            <person name="Yoshida T."/>
            <person name="Shimamura S."/>
            <person name="Takaki Y."/>
            <person name="Nagai Y."/>
            <person name="Toyoda A."/>
            <person name="Suzuki Y."/>
            <person name="Arimoto A."/>
            <person name="Ishii H."/>
            <person name="Satoh N."/>
            <person name="Nishiyama T."/>
            <person name="Hasebe M."/>
            <person name="Maruyama T."/>
            <person name="Minagawa J."/>
            <person name="Obokata J."/>
            <person name="Shigenobu S."/>
        </authorList>
    </citation>
    <scope>NUCLEOTIDE SEQUENCE [LARGE SCALE GENOMIC DNA]</scope>
</reference>
<dbReference type="EMBL" id="BMAT01002306">
    <property type="protein sequence ID" value="GFS04424.1"/>
    <property type="molecule type" value="Genomic_DNA"/>
</dbReference>
<sequence length="619" mass="69516">MILYLRDKVGVATRTRNNIVSAVFGPGGLTSSPTIAVFEERLTNIQTTINDQAPAYLQHFTSRVLPILQQNLDTMLTRTEASHDWTNNNCESILESLSAHGPAVTDKMTGFQYNSVEDLTLLHPDQDFSSPGGLAYWNPALHLKFTPKTRFQEHRYPLTMLMDVVQNRSESFEEDFVFMFEPPSDTLVRRPCLPQSLLVCFEAKASLSKTIQIANLTLACEVLQATATNKSTTFQWMERSPETNTTEGDQEVTTQVGTRTTKRRYNLASTTDYLRSMEIWNEIVKPQNPHCKISFLFDVDKTPLDFSYLLKLESPGNIRITPKKQNRVWDFIDCTAPQGSGASHENAKESGLVAENDDIIERKPCQVDVKCTNSLVFANGICEEPVLLMLEVTATPETNHEDFRLGMERLIDASKILSDPNVILRQDPATCLENGTDESENTTKASVYYGLYDIIDFQRVASEGVATSLPMMKDLRTAMAELVSSGKNLTEMIERIELCALVKAPDDWNWSSIGMQLMRDEANRLGTAHRTSSGREARNSTVMVDDCKALPWPWARNIFQDPFVRCETVEPFMHQPIGRGILDCTHTRTCEKDKQNSDFVIIPSLLTVVTLSLATLLGA</sequence>
<accession>A0AAV4I1L8</accession>
<evidence type="ECO:0000313" key="1">
    <source>
        <dbReference type="EMBL" id="GFS04424.1"/>
    </source>
</evidence>
<proteinExistence type="predicted"/>
<evidence type="ECO:0000313" key="2">
    <source>
        <dbReference type="Proteomes" id="UP000762676"/>
    </source>
</evidence>
<comment type="caution">
    <text evidence="1">The sequence shown here is derived from an EMBL/GenBank/DDBJ whole genome shotgun (WGS) entry which is preliminary data.</text>
</comment>
<keyword evidence="2" id="KW-1185">Reference proteome</keyword>
<organism evidence="1 2">
    <name type="scientific">Elysia marginata</name>
    <dbReference type="NCBI Taxonomy" id="1093978"/>
    <lineage>
        <taxon>Eukaryota</taxon>
        <taxon>Metazoa</taxon>
        <taxon>Spiralia</taxon>
        <taxon>Lophotrochozoa</taxon>
        <taxon>Mollusca</taxon>
        <taxon>Gastropoda</taxon>
        <taxon>Heterobranchia</taxon>
        <taxon>Euthyneura</taxon>
        <taxon>Panpulmonata</taxon>
        <taxon>Sacoglossa</taxon>
        <taxon>Placobranchoidea</taxon>
        <taxon>Plakobranchidae</taxon>
        <taxon>Elysia</taxon>
    </lineage>
</organism>
<gene>
    <name evidence="1" type="ORF">ElyMa_001175400</name>
</gene>
<name>A0AAV4I1L8_9GAST</name>
<dbReference type="Proteomes" id="UP000762676">
    <property type="component" value="Unassembled WGS sequence"/>
</dbReference>